<evidence type="ECO:0000313" key="2">
    <source>
        <dbReference type="Proteomes" id="UP000219327"/>
    </source>
</evidence>
<gene>
    <name evidence="1" type="ORF">CNE99_06235</name>
</gene>
<dbReference type="Proteomes" id="UP000219327">
    <property type="component" value="Unassembled WGS sequence"/>
</dbReference>
<evidence type="ECO:0008006" key="3">
    <source>
        <dbReference type="Google" id="ProtNLM"/>
    </source>
</evidence>
<dbReference type="AlphaFoldDB" id="A0A2A5WSJ6"/>
<comment type="caution">
    <text evidence="1">The sequence shown here is derived from an EMBL/GenBank/DDBJ whole genome shotgun (WGS) entry which is preliminary data.</text>
</comment>
<dbReference type="Gene3D" id="3.10.20.30">
    <property type="match status" value="1"/>
</dbReference>
<protein>
    <recommendedName>
        <fullName evidence="3">Molybdopterin synthase sulfur carrier subunit</fullName>
    </recommendedName>
</protein>
<proteinExistence type="predicted"/>
<reference evidence="1 2" key="1">
    <citation type="submission" date="2017-08" db="EMBL/GenBank/DDBJ databases">
        <title>Fine stratification of microbial communities through a metagenomic profile of the photic zone.</title>
        <authorList>
            <person name="Haro-Moreno J.M."/>
            <person name="Lopez-Perez M."/>
            <person name="De La Torre J."/>
            <person name="Picazo A."/>
            <person name="Camacho A."/>
            <person name="Rodriguez-Valera F."/>
        </authorList>
    </citation>
    <scope>NUCLEOTIDE SEQUENCE [LARGE SCALE GENOMIC DNA]</scope>
    <source>
        <strain evidence="1">MED-G24</strain>
    </source>
</reference>
<dbReference type="EMBL" id="NTKD01000029">
    <property type="protein sequence ID" value="PDH39106.1"/>
    <property type="molecule type" value="Genomic_DNA"/>
</dbReference>
<dbReference type="InterPro" id="IPR012675">
    <property type="entry name" value="Beta-grasp_dom_sf"/>
</dbReference>
<name>A0A2A5WSJ6_9GAMM</name>
<organism evidence="1 2">
    <name type="scientific">OM182 bacterium MED-G24</name>
    <dbReference type="NCBI Taxonomy" id="1986255"/>
    <lineage>
        <taxon>Bacteria</taxon>
        <taxon>Pseudomonadati</taxon>
        <taxon>Pseudomonadota</taxon>
        <taxon>Gammaproteobacteria</taxon>
        <taxon>OMG group</taxon>
        <taxon>OM182 clade</taxon>
    </lineage>
</organism>
<dbReference type="InterPro" id="IPR016155">
    <property type="entry name" value="Mopterin_synth/thiamin_S_b"/>
</dbReference>
<sequence>MALVIFSSELQKFTGEERVEVSASTYRQLVDGILKRYPDMPPEEITEKAVSIDGMIIQDPLLDPVDENSEVHFLDRISGG</sequence>
<dbReference type="SUPFAM" id="SSF54285">
    <property type="entry name" value="MoaD/ThiS"/>
    <property type="match status" value="1"/>
</dbReference>
<evidence type="ECO:0000313" key="1">
    <source>
        <dbReference type="EMBL" id="PDH39106.1"/>
    </source>
</evidence>
<accession>A0A2A5WSJ6</accession>